<accession>A0ACC2SBN3</accession>
<evidence type="ECO:0000313" key="2">
    <source>
        <dbReference type="Proteomes" id="UP001165960"/>
    </source>
</evidence>
<dbReference type="EMBL" id="QTSX02005435">
    <property type="protein sequence ID" value="KAJ9059749.1"/>
    <property type="molecule type" value="Genomic_DNA"/>
</dbReference>
<sequence>MALPTNWRQYKEGQDVPTGYSVFNNIFVYTKQYNFLSTQGVLNLTPISDVLSGCHVPGE</sequence>
<feature type="non-terminal residue" evidence="1">
    <location>
        <position position="59"/>
    </location>
</feature>
<evidence type="ECO:0000313" key="1">
    <source>
        <dbReference type="EMBL" id="KAJ9059749.1"/>
    </source>
</evidence>
<keyword evidence="2" id="KW-1185">Reference proteome</keyword>
<proteinExistence type="predicted"/>
<gene>
    <name evidence="1" type="ORF">DSO57_1038227</name>
</gene>
<name>A0ACC2SBN3_9FUNG</name>
<comment type="caution">
    <text evidence="1">The sequence shown here is derived from an EMBL/GenBank/DDBJ whole genome shotgun (WGS) entry which is preliminary data.</text>
</comment>
<dbReference type="Proteomes" id="UP001165960">
    <property type="component" value="Unassembled WGS sequence"/>
</dbReference>
<protein>
    <submittedName>
        <fullName evidence="1">Uncharacterized protein</fullName>
    </submittedName>
</protein>
<reference evidence="1" key="1">
    <citation type="submission" date="2022-04" db="EMBL/GenBank/DDBJ databases">
        <title>Genome of the entomopathogenic fungus Entomophthora muscae.</title>
        <authorList>
            <person name="Elya C."/>
            <person name="Lovett B.R."/>
            <person name="Lee E."/>
            <person name="Macias A.M."/>
            <person name="Hajek A.E."/>
            <person name="De Bivort B.L."/>
            <person name="Kasson M.T."/>
            <person name="De Fine Licht H.H."/>
            <person name="Stajich J.E."/>
        </authorList>
    </citation>
    <scope>NUCLEOTIDE SEQUENCE</scope>
    <source>
        <strain evidence="1">Berkeley</strain>
    </source>
</reference>
<organism evidence="1 2">
    <name type="scientific">Entomophthora muscae</name>
    <dbReference type="NCBI Taxonomy" id="34485"/>
    <lineage>
        <taxon>Eukaryota</taxon>
        <taxon>Fungi</taxon>
        <taxon>Fungi incertae sedis</taxon>
        <taxon>Zoopagomycota</taxon>
        <taxon>Entomophthoromycotina</taxon>
        <taxon>Entomophthoromycetes</taxon>
        <taxon>Entomophthorales</taxon>
        <taxon>Entomophthoraceae</taxon>
        <taxon>Entomophthora</taxon>
    </lineage>
</organism>